<evidence type="ECO:0000256" key="8">
    <source>
        <dbReference type="ARBA" id="ARBA00022833"/>
    </source>
</evidence>
<keyword evidence="10" id="KW-1015">Disulfide bond</keyword>
<dbReference type="SUPFAM" id="SSF53187">
    <property type="entry name" value="Zn-dependent exopeptidases"/>
    <property type="match status" value="1"/>
</dbReference>
<evidence type="ECO:0000256" key="5">
    <source>
        <dbReference type="ARBA" id="ARBA00022723"/>
    </source>
</evidence>
<comment type="cofactor">
    <cofactor evidence="1">
        <name>Zn(2+)</name>
        <dbReference type="ChEBI" id="CHEBI:29105"/>
    </cofactor>
</comment>
<reference evidence="15" key="1">
    <citation type="submission" date="2022-11" db="UniProtKB">
        <authorList>
            <consortium name="WormBaseParasite"/>
        </authorList>
    </citation>
    <scope>IDENTIFICATION</scope>
</reference>
<evidence type="ECO:0000256" key="9">
    <source>
        <dbReference type="ARBA" id="ARBA00023049"/>
    </source>
</evidence>
<evidence type="ECO:0000256" key="10">
    <source>
        <dbReference type="ARBA" id="ARBA00023157"/>
    </source>
</evidence>
<dbReference type="AlphaFoldDB" id="A0A915EI24"/>
<keyword evidence="9" id="KW-0482">Metalloprotease</keyword>
<feature type="compositionally biased region" description="Basic and acidic residues" evidence="12">
    <location>
        <begin position="142"/>
        <end position="158"/>
    </location>
</feature>
<dbReference type="SMART" id="SM00631">
    <property type="entry name" value="Zn_pept"/>
    <property type="match status" value="1"/>
</dbReference>
<organism evidence="14 15">
    <name type="scientific">Ditylenchus dipsaci</name>
    <dbReference type="NCBI Taxonomy" id="166011"/>
    <lineage>
        <taxon>Eukaryota</taxon>
        <taxon>Metazoa</taxon>
        <taxon>Ecdysozoa</taxon>
        <taxon>Nematoda</taxon>
        <taxon>Chromadorea</taxon>
        <taxon>Rhabditida</taxon>
        <taxon>Tylenchina</taxon>
        <taxon>Tylenchomorpha</taxon>
        <taxon>Sphaerularioidea</taxon>
        <taxon>Anguinidae</taxon>
        <taxon>Anguininae</taxon>
        <taxon>Ditylenchus</taxon>
    </lineage>
</organism>
<feature type="active site" description="Proton donor/acceptor" evidence="11">
    <location>
        <position position="410"/>
    </location>
</feature>
<evidence type="ECO:0000256" key="2">
    <source>
        <dbReference type="ARBA" id="ARBA00005988"/>
    </source>
</evidence>
<keyword evidence="5" id="KW-0479">Metal-binding</keyword>
<evidence type="ECO:0000256" key="7">
    <source>
        <dbReference type="ARBA" id="ARBA00022801"/>
    </source>
</evidence>
<dbReference type="PANTHER" id="PTHR11705:SF49">
    <property type="entry name" value="SHKT DOMAIN-CONTAINING PROTEIN"/>
    <property type="match status" value="1"/>
</dbReference>
<dbReference type="Pfam" id="PF02244">
    <property type="entry name" value="Propep_M14"/>
    <property type="match status" value="1"/>
</dbReference>
<dbReference type="FunFam" id="3.40.630.10:FF:000084">
    <property type="entry name" value="Carboxypeptidase B2"/>
    <property type="match status" value="1"/>
</dbReference>
<dbReference type="Proteomes" id="UP000887574">
    <property type="component" value="Unplaced"/>
</dbReference>
<evidence type="ECO:0000256" key="4">
    <source>
        <dbReference type="ARBA" id="ARBA00022670"/>
    </source>
</evidence>
<sequence length="424" mass="48309">MADDKSPSTTRITLTRLNKRIGHWARVDGDTLLDGSSTTTTPKFTTTTSKPRPVLYKVVRVVPETGQQLALLDRLEQNHVDDLGDMRLNFWTSPVRVGIAVDIMVRSENMRRLRRILDRSDLQSEVIIEDVESLIIQRERKPENNKKSDFGKRFRDAPLPESNPNISSSNPSAMADPQYDFHHYGSYPQMVSWMRSLARRYPKIVQFISIGKSHEGRSIDGLEIGSRGLRKRAFWVDGGIHAREWAAPHTALFFIHQLTSKYGHEPNITRLVNEITWLIIPLLNPDESGSSDDPCSEIYQGKGAFSEPEARAVRDAVLSSRYRGRIDGFITLHTYSQIWIHPYGHKKDSYPGDVQDLYNVGKKATVALSKLYGTKYLVGSGADTLCKSSIRRSEDWAKESAAIKFVYLLELRPDEKSEFIYFYN</sequence>
<feature type="domain" description="Peptidase M14" evidence="13">
    <location>
        <begin position="183"/>
        <end position="424"/>
    </location>
</feature>
<evidence type="ECO:0000256" key="6">
    <source>
        <dbReference type="ARBA" id="ARBA00022729"/>
    </source>
</evidence>
<keyword evidence="7" id="KW-0378">Hydrolase</keyword>
<name>A0A915EI24_9BILA</name>
<dbReference type="GO" id="GO:0004181">
    <property type="term" value="F:metallocarboxypeptidase activity"/>
    <property type="evidence" value="ECO:0007669"/>
    <property type="project" value="InterPro"/>
</dbReference>
<dbReference type="Gene3D" id="3.30.70.340">
    <property type="entry name" value="Metallocarboxypeptidase-like"/>
    <property type="match status" value="1"/>
</dbReference>
<comment type="similarity">
    <text evidence="2 11">Belongs to the peptidase M14 family.</text>
</comment>
<evidence type="ECO:0000259" key="13">
    <source>
        <dbReference type="PROSITE" id="PS52035"/>
    </source>
</evidence>
<accession>A0A915EI24</accession>
<keyword evidence="3" id="KW-0121">Carboxypeptidase</keyword>
<dbReference type="Pfam" id="PF00246">
    <property type="entry name" value="Peptidase_M14"/>
    <property type="match status" value="2"/>
</dbReference>
<evidence type="ECO:0000256" key="11">
    <source>
        <dbReference type="PROSITE-ProRule" id="PRU01379"/>
    </source>
</evidence>
<proteinExistence type="inferred from homology"/>
<keyword evidence="14" id="KW-1185">Reference proteome</keyword>
<dbReference type="SUPFAM" id="SSF54897">
    <property type="entry name" value="Protease propeptides/inhibitors"/>
    <property type="match status" value="1"/>
</dbReference>
<evidence type="ECO:0000256" key="3">
    <source>
        <dbReference type="ARBA" id="ARBA00022645"/>
    </source>
</evidence>
<feature type="compositionally biased region" description="Low complexity" evidence="12">
    <location>
        <begin position="160"/>
        <end position="172"/>
    </location>
</feature>
<dbReference type="GO" id="GO:0005615">
    <property type="term" value="C:extracellular space"/>
    <property type="evidence" value="ECO:0007669"/>
    <property type="project" value="TreeGrafter"/>
</dbReference>
<dbReference type="PANTHER" id="PTHR11705">
    <property type="entry name" value="PROTEASE FAMILY M14 CARBOXYPEPTIDASE A,B"/>
    <property type="match status" value="1"/>
</dbReference>
<dbReference type="PRINTS" id="PR00765">
    <property type="entry name" value="CRBOXYPTASEA"/>
</dbReference>
<evidence type="ECO:0000313" key="14">
    <source>
        <dbReference type="Proteomes" id="UP000887574"/>
    </source>
</evidence>
<dbReference type="PROSITE" id="PS52035">
    <property type="entry name" value="PEPTIDASE_M14"/>
    <property type="match status" value="1"/>
</dbReference>
<dbReference type="InterPro" id="IPR036990">
    <property type="entry name" value="M14A-like_propep"/>
</dbReference>
<dbReference type="WBParaSite" id="jg6563">
    <property type="protein sequence ID" value="jg6563"/>
    <property type="gene ID" value="jg6563"/>
</dbReference>
<dbReference type="GO" id="GO:0006508">
    <property type="term" value="P:proteolysis"/>
    <property type="evidence" value="ECO:0007669"/>
    <property type="project" value="UniProtKB-KW"/>
</dbReference>
<feature type="region of interest" description="Disordered" evidence="12">
    <location>
        <begin position="142"/>
        <end position="173"/>
    </location>
</feature>
<protein>
    <submittedName>
        <fullName evidence="15">Peptidase M14 carboxypeptidase A domain-containing protein</fullName>
    </submittedName>
</protein>
<keyword evidence="8" id="KW-0862">Zinc</keyword>
<keyword evidence="4" id="KW-0645">Protease</keyword>
<evidence type="ECO:0000313" key="15">
    <source>
        <dbReference type="WBParaSite" id="jg6563"/>
    </source>
</evidence>
<dbReference type="InterPro" id="IPR003146">
    <property type="entry name" value="M14A_act_pep"/>
</dbReference>
<dbReference type="InterPro" id="IPR000834">
    <property type="entry name" value="Peptidase_M14"/>
</dbReference>
<keyword evidence="6" id="KW-0732">Signal</keyword>
<dbReference type="GO" id="GO:0008270">
    <property type="term" value="F:zinc ion binding"/>
    <property type="evidence" value="ECO:0007669"/>
    <property type="project" value="InterPro"/>
</dbReference>
<evidence type="ECO:0000256" key="12">
    <source>
        <dbReference type="SAM" id="MobiDB-lite"/>
    </source>
</evidence>
<evidence type="ECO:0000256" key="1">
    <source>
        <dbReference type="ARBA" id="ARBA00001947"/>
    </source>
</evidence>
<dbReference type="Gene3D" id="3.40.630.10">
    <property type="entry name" value="Zn peptidases"/>
    <property type="match status" value="2"/>
</dbReference>